<sequence length="459" mass="51350">MAQPENWNLGRVLIAGDSRVRRLQSSKDPQLSKNVDFIFQGGVLISDLVELVDRNLTAEHKVIIIMGFIGDEIMKYLHPIADNDAITLLRSRESNPSENIIKCVKEAHSKWMALDSNRVIVWTVPYYIDYAVYNSSKMGEFEDEESLAISYDSSVRFVNYIALLRRQWATCIPNIVYSQLNKVLFGERRHAVLFKSFGSTYGEDFKFPTKVLSDGVHPSASMARAIWKFLHASVGVVASKAEVAESVAVVLNTNESVPSTSQGIFPTHVQRGAIRKSDWKGKRNASQKPYSTPRIKVQSYQQPVHSRLVDLRSGEELEELIEEYPVGDFGNISWKASSPNMTPSTSSGRSSRTSKRPGFSSWSWDYHRRVVADAKAACFTKGVVQQIYAEADLADIIRQGGLKTAKEGLIDSISAAQKHWSEKGLAKLNAPHPDAKLIQKDIVELLPTEDSEEEDSDLL</sequence>
<dbReference type="EMBL" id="CAJNRG010000138">
    <property type="protein sequence ID" value="CAF1981679.1"/>
    <property type="molecule type" value="Genomic_DNA"/>
</dbReference>
<dbReference type="EMBL" id="CAJOBG010037841">
    <property type="protein sequence ID" value="CAF4377596.1"/>
    <property type="molecule type" value="Genomic_DNA"/>
</dbReference>
<dbReference type="Proteomes" id="UP000663887">
    <property type="component" value="Unassembled WGS sequence"/>
</dbReference>
<feature type="region of interest" description="Disordered" evidence="1">
    <location>
        <begin position="336"/>
        <end position="360"/>
    </location>
</feature>
<dbReference type="Proteomes" id="UP000663842">
    <property type="component" value="Unassembled WGS sequence"/>
</dbReference>
<evidence type="ECO:0000313" key="7">
    <source>
        <dbReference type="Proteomes" id="UP000663887"/>
    </source>
</evidence>
<evidence type="ECO:0000313" key="5">
    <source>
        <dbReference type="EMBL" id="CAF4377596.1"/>
    </source>
</evidence>
<name>A0A816LZS4_9BILA</name>
<dbReference type="Proteomes" id="UP000663856">
    <property type="component" value="Unassembled WGS sequence"/>
</dbReference>
<dbReference type="AlphaFoldDB" id="A0A816LZS4"/>
<reference evidence="2" key="1">
    <citation type="submission" date="2021-02" db="EMBL/GenBank/DDBJ databases">
        <authorList>
            <person name="Nowell W R."/>
        </authorList>
    </citation>
    <scope>NUCLEOTIDE SEQUENCE</scope>
</reference>
<proteinExistence type="predicted"/>
<evidence type="ECO:0000313" key="6">
    <source>
        <dbReference type="Proteomes" id="UP000663866"/>
    </source>
</evidence>
<comment type="caution">
    <text evidence="2">The sequence shown here is derived from an EMBL/GenBank/DDBJ whole genome shotgun (WGS) entry which is preliminary data.</text>
</comment>
<organism evidence="2 7">
    <name type="scientific">Rotaria magnacalcarata</name>
    <dbReference type="NCBI Taxonomy" id="392030"/>
    <lineage>
        <taxon>Eukaryota</taxon>
        <taxon>Metazoa</taxon>
        <taxon>Spiralia</taxon>
        <taxon>Gnathifera</taxon>
        <taxon>Rotifera</taxon>
        <taxon>Eurotatoria</taxon>
        <taxon>Bdelloidea</taxon>
        <taxon>Philodinida</taxon>
        <taxon>Philodinidae</taxon>
        <taxon>Rotaria</taxon>
    </lineage>
</organism>
<dbReference type="EMBL" id="CAJOBF010008500">
    <property type="protein sequence ID" value="CAF4256840.1"/>
    <property type="molecule type" value="Genomic_DNA"/>
</dbReference>
<dbReference type="EMBL" id="CAJNRF010001800">
    <property type="protein sequence ID" value="CAF2027975.1"/>
    <property type="molecule type" value="Genomic_DNA"/>
</dbReference>
<feature type="region of interest" description="Disordered" evidence="1">
    <location>
        <begin position="276"/>
        <end position="295"/>
    </location>
</feature>
<dbReference type="Proteomes" id="UP000663866">
    <property type="component" value="Unassembled WGS sequence"/>
</dbReference>
<accession>A0A816LZS4</accession>
<protein>
    <submittedName>
        <fullName evidence="2">Uncharacterized protein</fullName>
    </submittedName>
</protein>
<keyword evidence="6" id="KW-1185">Reference proteome</keyword>
<feature type="compositionally biased region" description="Low complexity" evidence="1">
    <location>
        <begin position="342"/>
        <end position="351"/>
    </location>
</feature>
<evidence type="ECO:0000313" key="4">
    <source>
        <dbReference type="EMBL" id="CAF4256840.1"/>
    </source>
</evidence>
<evidence type="ECO:0000313" key="3">
    <source>
        <dbReference type="EMBL" id="CAF2027975.1"/>
    </source>
</evidence>
<gene>
    <name evidence="5" type="ORF">OVN521_LOCUS33644</name>
    <name evidence="4" type="ORF">UXM345_LOCUS31051</name>
    <name evidence="3" type="ORF">WKI299_LOCUS6261</name>
    <name evidence="2" type="ORF">XDN619_LOCUS2401</name>
</gene>
<evidence type="ECO:0000313" key="2">
    <source>
        <dbReference type="EMBL" id="CAF1981679.1"/>
    </source>
</evidence>
<evidence type="ECO:0000256" key="1">
    <source>
        <dbReference type="SAM" id="MobiDB-lite"/>
    </source>
</evidence>